<dbReference type="EC" id="3.2.1.6" evidence="3"/>
<evidence type="ECO:0000256" key="5">
    <source>
        <dbReference type="ARBA" id="ARBA00023295"/>
    </source>
</evidence>
<comment type="similarity">
    <text evidence="2">Belongs to the glycosyl hydrolase 16 family.</text>
</comment>
<evidence type="ECO:0000256" key="6">
    <source>
        <dbReference type="SAM" id="SignalP"/>
    </source>
</evidence>
<dbReference type="Proteomes" id="UP000800094">
    <property type="component" value="Unassembled WGS sequence"/>
</dbReference>
<dbReference type="OrthoDB" id="192832at2759"/>
<dbReference type="RefSeq" id="XP_033691312.1">
    <property type="nucleotide sequence ID" value="XM_033830724.1"/>
</dbReference>
<dbReference type="SUPFAM" id="SSF49899">
    <property type="entry name" value="Concanavalin A-like lectins/glucanases"/>
    <property type="match status" value="1"/>
</dbReference>
<keyword evidence="4 8" id="KW-0378">Hydrolase</keyword>
<sequence length="315" mass="33670">MHLTRARLAALLLALCIQVQSISAAYTLVDNCAGSSFASCFSFFSGGDPTHGFVRYLSQSDAQSQGLFSVSGNSVYMGVDSKNKAPNGRASIRLESKKLYNRGLFVLDVAHMPSSTCGTWPSFWTWGAEKPWPENGEIGIHTNTVNAMSLHTSDGCSIDANGMLGRVVTTNCFISAPGQTSNAGCGIESSSASSFGTPFNGGGGGVYAMEWTTSSIKIWFFPRNSIPADLAAGNAPDPSKWSTPQASFQGGCDIGRHFVNHQIVIDTTFCGDWAGAVWPADCKALAGSCNEYVANNPGVFAESYWRINYLKVFRQ</sequence>
<feature type="chain" id="PRO_5025679998" description="endo-1,3(4)-beta-glucanase" evidence="6">
    <location>
        <begin position="25"/>
        <end position="315"/>
    </location>
</feature>
<dbReference type="InterPro" id="IPR000757">
    <property type="entry name" value="Beta-glucanase-like"/>
</dbReference>
<dbReference type="PROSITE" id="PS51762">
    <property type="entry name" value="GH16_2"/>
    <property type="match status" value="1"/>
</dbReference>
<evidence type="ECO:0000256" key="2">
    <source>
        <dbReference type="ARBA" id="ARBA00006865"/>
    </source>
</evidence>
<feature type="domain" description="GH16" evidence="7">
    <location>
        <begin position="35"/>
        <end position="282"/>
    </location>
</feature>
<evidence type="ECO:0000313" key="9">
    <source>
        <dbReference type="Proteomes" id="UP000800094"/>
    </source>
</evidence>
<dbReference type="AlphaFoldDB" id="A0A6A6J190"/>
<reference evidence="8" key="1">
    <citation type="journal article" date="2020" name="Stud. Mycol.">
        <title>101 Dothideomycetes genomes: a test case for predicting lifestyles and emergence of pathogens.</title>
        <authorList>
            <person name="Haridas S."/>
            <person name="Albert R."/>
            <person name="Binder M."/>
            <person name="Bloem J."/>
            <person name="Labutti K."/>
            <person name="Salamov A."/>
            <person name="Andreopoulos B."/>
            <person name="Baker S."/>
            <person name="Barry K."/>
            <person name="Bills G."/>
            <person name="Bluhm B."/>
            <person name="Cannon C."/>
            <person name="Castanera R."/>
            <person name="Culley D."/>
            <person name="Daum C."/>
            <person name="Ezra D."/>
            <person name="Gonzalez J."/>
            <person name="Henrissat B."/>
            <person name="Kuo A."/>
            <person name="Liang C."/>
            <person name="Lipzen A."/>
            <person name="Lutzoni F."/>
            <person name="Magnuson J."/>
            <person name="Mondo S."/>
            <person name="Nolan M."/>
            <person name="Ohm R."/>
            <person name="Pangilinan J."/>
            <person name="Park H.-J."/>
            <person name="Ramirez L."/>
            <person name="Alfaro M."/>
            <person name="Sun H."/>
            <person name="Tritt A."/>
            <person name="Yoshinaga Y."/>
            <person name="Zwiers L.-H."/>
            <person name="Turgeon B."/>
            <person name="Goodwin S."/>
            <person name="Spatafora J."/>
            <person name="Crous P."/>
            <person name="Grigoriev I."/>
        </authorList>
    </citation>
    <scope>NUCLEOTIDE SEQUENCE</scope>
    <source>
        <strain evidence="8">CBS 122368</strain>
    </source>
</reference>
<dbReference type="GO" id="GO:0009251">
    <property type="term" value="P:glucan catabolic process"/>
    <property type="evidence" value="ECO:0007669"/>
    <property type="project" value="TreeGrafter"/>
</dbReference>
<dbReference type="PANTHER" id="PTHR10963">
    <property type="entry name" value="GLYCOSYL HYDROLASE-RELATED"/>
    <property type="match status" value="1"/>
</dbReference>
<evidence type="ECO:0000256" key="4">
    <source>
        <dbReference type="ARBA" id="ARBA00022801"/>
    </source>
</evidence>
<evidence type="ECO:0000256" key="1">
    <source>
        <dbReference type="ARBA" id="ARBA00000124"/>
    </source>
</evidence>
<dbReference type="GeneID" id="54584054"/>
<organism evidence="8 9">
    <name type="scientific">Trematosphaeria pertusa</name>
    <dbReference type="NCBI Taxonomy" id="390896"/>
    <lineage>
        <taxon>Eukaryota</taxon>
        <taxon>Fungi</taxon>
        <taxon>Dikarya</taxon>
        <taxon>Ascomycota</taxon>
        <taxon>Pezizomycotina</taxon>
        <taxon>Dothideomycetes</taxon>
        <taxon>Pleosporomycetidae</taxon>
        <taxon>Pleosporales</taxon>
        <taxon>Massarineae</taxon>
        <taxon>Trematosphaeriaceae</taxon>
        <taxon>Trematosphaeria</taxon>
    </lineage>
</organism>
<keyword evidence="6" id="KW-0732">Signal</keyword>
<feature type="signal peptide" evidence="6">
    <location>
        <begin position="1"/>
        <end position="24"/>
    </location>
</feature>
<dbReference type="GO" id="GO:0052861">
    <property type="term" value="F:endo-1,3(4)-beta-glucanase activity"/>
    <property type="evidence" value="ECO:0007669"/>
    <property type="project" value="UniProtKB-EC"/>
</dbReference>
<dbReference type="CDD" id="cd02181">
    <property type="entry name" value="GH16_fungal_Lam16A_glucanase"/>
    <property type="match status" value="1"/>
</dbReference>
<dbReference type="Pfam" id="PF26113">
    <property type="entry name" value="GH16_XgeA"/>
    <property type="match status" value="1"/>
</dbReference>
<dbReference type="Gene3D" id="2.60.120.200">
    <property type="match status" value="1"/>
</dbReference>
<evidence type="ECO:0000256" key="3">
    <source>
        <dbReference type="ARBA" id="ARBA00012599"/>
    </source>
</evidence>
<dbReference type="InterPro" id="IPR013320">
    <property type="entry name" value="ConA-like_dom_sf"/>
</dbReference>
<name>A0A6A6J190_9PLEO</name>
<proteinExistence type="inferred from homology"/>
<dbReference type="EMBL" id="ML987189">
    <property type="protein sequence ID" value="KAF2256308.1"/>
    <property type="molecule type" value="Genomic_DNA"/>
</dbReference>
<dbReference type="InterPro" id="IPR050546">
    <property type="entry name" value="Glycosyl_Hydrlase_16"/>
</dbReference>
<evidence type="ECO:0000259" key="7">
    <source>
        <dbReference type="PROSITE" id="PS51762"/>
    </source>
</evidence>
<dbReference type="FunFam" id="2.60.120.200:FF:000114">
    <property type="entry name" value="Probable endo-1,3(4)-beta-glucanase NFIA_089530"/>
    <property type="match status" value="1"/>
</dbReference>
<accession>A0A6A6J190</accession>
<dbReference type="PANTHER" id="PTHR10963:SF24">
    <property type="entry name" value="GLYCOSIDASE C21B10.07-RELATED"/>
    <property type="match status" value="1"/>
</dbReference>
<protein>
    <recommendedName>
        <fullName evidence="3">endo-1,3(4)-beta-glucanase</fullName>
        <ecNumber evidence="3">3.2.1.6</ecNumber>
    </recommendedName>
</protein>
<comment type="catalytic activity">
    <reaction evidence="1">
        <text>Endohydrolysis of (1-&gt;3)- or (1-&gt;4)-linkages in beta-D-glucans when the glucose residue whose reducing group is involved in the linkage to be hydrolyzed is itself substituted at C-3.</text>
        <dbReference type="EC" id="3.2.1.6"/>
    </reaction>
</comment>
<gene>
    <name evidence="8" type="ORF">BU26DRAFT_526753</name>
</gene>
<evidence type="ECO:0000313" key="8">
    <source>
        <dbReference type="EMBL" id="KAF2256308.1"/>
    </source>
</evidence>
<keyword evidence="9" id="KW-1185">Reference proteome</keyword>
<keyword evidence="5" id="KW-0326">Glycosidase</keyword>